<evidence type="ECO:0000313" key="1">
    <source>
        <dbReference type="Proteomes" id="UP000887577"/>
    </source>
</evidence>
<dbReference type="AlphaFoldDB" id="A0A914YQ31"/>
<proteinExistence type="predicted"/>
<keyword evidence="1" id="KW-1185">Reference proteome</keyword>
<evidence type="ECO:0000313" key="2">
    <source>
        <dbReference type="WBParaSite" id="PSU_v2.g2927.t1"/>
    </source>
</evidence>
<name>A0A914YQ31_9BILA</name>
<organism evidence="1 2">
    <name type="scientific">Panagrolaimus superbus</name>
    <dbReference type="NCBI Taxonomy" id="310955"/>
    <lineage>
        <taxon>Eukaryota</taxon>
        <taxon>Metazoa</taxon>
        <taxon>Ecdysozoa</taxon>
        <taxon>Nematoda</taxon>
        <taxon>Chromadorea</taxon>
        <taxon>Rhabditida</taxon>
        <taxon>Tylenchina</taxon>
        <taxon>Panagrolaimomorpha</taxon>
        <taxon>Panagrolaimoidea</taxon>
        <taxon>Panagrolaimidae</taxon>
        <taxon>Panagrolaimus</taxon>
    </lineage>
</organism>
<protein>
    <submittedName>
        <fullName evidence="2">Uncharacterized protein</fullName>
    </submittedName>
</protein>
<dbReference type="WBParaSite" id="PSU_v2.g2927.t1">
    <property type="protein sequence ID" value="PSU_v2.g2927.t1"/>
    <property type="gene ID" value="PSU_v2.g2927"/>
</dbReference>
<sequence>MGLDVTICVSRDYQLDLKFDIKFAGFFSCQSKIQKCDLGYSQHLLTVLEGCEIYYCVRPEAFNRIETNPIQRPPFEDISSLLSNDTESTVYIYLDKQLIVKTSMKQILTNITLEKASNNRNGKNSDLSNLKEEQALNMWLNNMDMVIDEKLDKVC</sequence>
<accession>A0A914YQ31</accession>
<reference evidence="2" key="1">
    <citation type="submission" date="2022-11" db="UniProtKB">
        <authorList>
            <consortium name="WormBaseParasite"/>
        </authorList>
    </citation>
    <scope>IDENTIFICATION</scope>
</reference>
<dbReference type="Proteomes" id="UP000887577">
    <property type="component" value="Unplaced"/>
</dbReference>